<dbReference type="RefSeq" id="WP_160634364.1">
    <property type="nucleotide sequence ID" value="NZ_WWNE01000018.1"/>
</dbReference>
<evidence type="ECO:0000259" key="7">
    <source>
        <dbReference type="PROSITE" id="PS51900"/>
    </source>
</evidence>
<comment type="caution">
    <text evidence="8">The sequence shown here is derived from an EMBL/GenBank/DDBJ whole genome shotgun (WGS) entry which is preliminary data.</text>
</comment>
<evidence type="ECO:0000259" key="6">
    <source>
        <dbReference type="PROSITE" id="PS51898"/>
    </source>
</evidence>
<dbReference type="Gene3D" id="1.10.443.10">
    <property type="entry name" value="Intergrase catalytic core"/>
    <property type="match status" value="1"/>
</dbReference>
<sequence length="382" mass="44228">MNPSVLYKITLKHLFIKNEKQIGLQFYPNKVLNALVKGLPNVRWSNQFGMAYILNTEANIDLIFNTFRGVAWVNGKHFFGNATGFNDEMITLSDFKNRPKRFGVKYCPIAFYDTLELKMYSFATAKSYIYHFENFINHFEIDYNKLSEKEIHEYLLMKQRQGASKSSLNLIINSIKFYYEVVMGMPNRFYSINRPNKEHKLPTVLALKEVENLIWATGNIKHRCIISLLYSAGLRRSELINLRLEDIDSKRLLITIKQSKGNKDRVSLLSERLLSDLRTYYKRYRPKKYLFEGPTGLPYTGSSINKLIKRAASIAGIRKNISAHTLRHSFATHLLENGTDLRSIQVLLGHNSSQTTEIYTHIATNHIHKIKSPIELINLGQI</sequence>
<dbReference type="PANTHER" id="PTHR30349">
    <property type="entry name" value="PHAGE INTEGRASE-RELATED"/>
    <property type="match status" value="1"/>
</dbReference>
<evidence type="ECO:0000256" key="4">
    <source>
        <dbReference type="ARBA" id="ARBA00023172"/>
    </source>
</evidence>
<dbReference type="Pfam" id="PF13495">
    <property type="entry name" value="Phage_int_SAM_4"/>
    <property type="match status" value="1"/>
</dbReference>
<dbReference type="Gene3D" id="1.10.150.130">
    <property type="match status" value="1"/>
</dbReference>
<dbReference type="AlphaFoldDB" id="A0A6N9NL40"/>
<dbReference type="PROSITE" id="PS51898">
    <property type="entry name" value="TYR_RECOMBINASE"/>
    <property type="match status" value="1"/>
</dbReference>
<dbReference type="PROSITE" id="PS51900">
    <property type="entry name" value="CB"/>
    <property type="match status" value="1"/>
</dbReference>
<keyword evidence="2" id="KW-0229">DNA integration</keyword>
<dbReference type="SUPFAM" id="SSF56349">
    <property type="entry name" value="DNA breaking-rejoining enzymes"/>
    <property type="match status" value="1"/>
</dbReference>
<name>A0A6N9NL40_9FLAO</name>
<organism evidence="8 9">
    <name type="scientific">Acidiluteibacter ferrifornacis</name>
    <dbReference type="NCBI Taxonomy" id="2692424"/>
    <lineage>
        <taxon>Bacteria</taxon>
        <taxon>Pseudomonadati</taxon>
        <taxon>Bacteroidota</taxon>
        <taxon>Flavobacteriia</taxon>
        <taxon>Flavobacteriales</taxon>
        <taxon>Cryomorphaceae</taxon>
        <taxon>Acidiluteibacter</taxon>
    </lineage>
</organism>
<reference evidence="8 9" key="1">
    <citation type="submission" date="2019-12" db="EMBL/GenBank/DDBJ databases">
        <authorList>
            <person name="Zhao J."/>
        </authorList>
    </citation>
    <scope>NUCLEOTIDE SEQUENCE [LARGE SCALE GENOMIC DNA]</scope>
    <source>
        <strain evidence="8 9">S-15</strain>
    </source>
</reference>
<keyword evidence="4" id="KW-0233">DNA recombination</keyword>
<proteinExistence type="inferred from homology"/>
<dbReference type="InterPro" id="IPR050090">
    <property type="entry name" value="Tyrosine_recombinase_XerCD"/>
</dbReference>
<accession>A0A6N9NL40</accession>
<evidence type="ECO:0000256" key="3">
    <source>
        <dbReference type="ARBA" id="ARBA00023125"/>
    </source>
</evidence>
<evidence type="ECO:0000256" key="2">
    <source>
        <dbReference type="ARBA" id="ARBA00022908"/>
    </source>
</evidence>
<evidence type="ECO:0000313" key="8">
    <source>
        <dbReference type="EMBL" id="NBG67418.1"/>
    </source>
</evidence>
<feature type="domain" description="Tyr recombinase" evidence="6">
    <location>
        <begin position="200"/>
        <end position="372"/>
    </location>
</feature>
<evidence type="ECO:0000256" key="1">
    <source>
        <dbReference type="ARBA" id="ARBA00008857"/>
    </source>
</evidence>
<feature type="domain" description="Core-binding (CB)" evidence="7">
    <location>
        <begin position="113"/>
        <end position="183"/>
    </location>
</feature>
<keyword evidence="3 5" id="KW-0238">DNA-binding</keyword>
<dbReference type="EMBL" id="WWNE01000018">
    <property type="protein sequence ID" value="NBG67418.1"/>
    <property type="molecule type" value="Genomic_DNA"/>
</dbReference>
<evidence type="ECO:0000256" key="5">
    <source>
        <dbReference type="PROSITE-ProRule" id="PRU01248"/>
    </source>
</evidence>
<dbReference type="InterPro" id="IPR044068">
    <property type="entry name" value="CB"/>
</dbReference>
<dbReference type="InterPro" id="IPR010998">
    <property type="entry name" value="Integrase_recombinase_N"/>
</dbReference>
<dbReference type="Pfam" id="PF00589">
    <property type="entry name" value="Phage_integrase"/>
    <property type="match status" value="1"/>
</dbReference>
<dbReference type="PANTHER" id="PTHR30349:SF64">
    <property type="entry name" value="PROPHAGE INTEGRASE INTD-RELATED"/>
    <property type="match status" value="1"/>
</dbReference>
<dbReference type="InterPro" id="IPR011010">
    <property type="entry name" value="DNA_brk_join_enz"/>
</dbReference>
<dbReference type="GO" id="GO:0003677">
    <property type="term" value="F:DNA binding"/>
    <property type="evidence" value="ECO:0007669"/>
    <property type="project" value="UniProtKB-UniRule"/>
</dbReference>
<dbReference type="InterPro" id="IPR013762">
    <property type="entry name" value="Integrase-like_cat_sf"/>
</dbReference>
<dbReference type="InterPro" id="IPR002104">
    <property type="entry name" value="Integrase_catalytic"/>
</dbReference>
<evidence type="ECO:0000313" key="9">
    <source>
        <dbReference type="Proteomes" id="UP000470771"/>
    </source>
</evidence>
<dbReference type="InterPro" id="IPR004107">
    <property type="entry name" value="Integrase_SAM-like_N"/>
</dbReference>
<comment type="similarity">
    <text evidence="1">Belongs to the 'phage' integrase family.</text>
</comment>
<dbReference type="Proteomes" id="UP000470771">
    <property type="component" value="Unassembled WGS sequence"/>
</dbReference>
<dbReference type="GO" id="GO:0015074">
    <property type="term" value="P:DNA integration"/>
    <property type="evidence" value="ECO:0007669"/>
    <property type="project" value="UniProtKB-KW"/>
</dbReference>
<gene>
    <name evidence="8" type="ORF">GQN54_14925</name>
</gene>
<keyword evidence="9" id="KW-1185">Reference proteome</keyword>
<dbReference type="GO" id="GO:0006310">
    <property type="term" value="P:DNA recombination"/>
    <property type="evidence" value="ECO:0007669"/>
    <property type="project" value="UniProtKB-KW"/>
</dbReference>
<protein>
    <submittedName>
        <fullName evidence="8">Tyrosine-type recombinase/integrase</fullName>
    </submittedName>
</protein>